<reference evidence="2 3" key="1">
    <citation type="submission" date="2016-11" db="EMBL/GenBank/DDBJ databases">
        <authorList>
            <person name="Jaros S."/>
            <person name="Januszkiewicz K."/>
            <person name="Wedrychowicz H."/>
        </authorList>
    </citation>
    <scope>NUCLEOTIDE SEQUENCE [LARGE SCALE GENOMIC DNA]</scope>
    <source>
        <strain evidence="2 3">DSM 22807</strain>
    </source>
</reference>
<dbReference type="EMBL" id="FQZH01000004">
    <property type="protein sequence ID" value="SHJ52073.1"/>
    <property type="molecule type" value="Genomic_DNA"/>
</dbReference>
<name>A0A1M6JZD7_9FLAO</name>
<proteinExistence type="predicted"/>
<evidence type="ECO:0000256" key="1">
    <source>
        <dbReference type="SAM" id="SignalP"/>
    </source>
</evidence>
<keyword evidence="1" id="KW-0732">Signal</keyword>
<dbReference type="SUPFAM" id="SSF48452">
    <property type="entry name" value="TPR-like"/>
    <property type="match status" value="1"/>
</dbReference>
<keyword evidence="3" id="KW-1185">Reference proteome</keyword>
<evidence type="ECO:0008006" key="4">
    <source>
        <dbReference type="Google" id="ProtNLM"/>
    </source>
</evidence>
<evidence type="ECO:0000313" key="2">
    <source>
        <dbReference type="EMBL" id="SHJ52073.1"/>
    </source>
</evidence>
<dbReference type="STRING" id="683124.SAMN05444337_2141"/>
<dbReference type="AlphaFoldDB" id="A0A1M6JZD7"/>
<gene>
    <name evidence="2" type="ORF">SAMN05444337_2141</name>
</gene>
<dbReference type="RefSeq" id="WP_072784870.1">
    <property type="nucleotide sequence ID" value="NZ_FQZH01000004.1"/>
</dbReference>
<dbReference type="OrthoDB" id="1150971at2"/>
<feature type="chain" id="PRO_5012138553" description="Tetratricopeptide repeat-containing protein" evidence="1">
    <location>
        <begin position="19"/>
        <end position="207"/>
    </location>
</feature>
<organism evidence="2 3">
    <name type="scientific">Flavobacterium haoranii</name>
    <dbReference type="NCBI Taxonomy" id="683124"/>
    <lineage>
        <taxon>Bacteria</taxon>
        <taxon>Pseudomonadati</taxon>
        <taxon>Bacteroidota</taxon>
        <taxon>Flavobacteriia</taxon>
        <taxon>Flavobacteriales</taxon>
        <taxon>Flavobacteriaceae</taxon>
        <taxon>Flavobacterium</taxon>
    </lineage>
</organism>
<dbReference type="Proteomes" id="UP000184232">
    <property type="component" value="Unassembled WGS sequence"/>
</dbReference>
<dbReference type="InterPro" id="IPR011990">
    <property type="entry name" value="TPR-like_helical_dom_sf"/>
</dbReference>
<dbReference type="Gene3D" id="1.25.40.10">
    <property type="entry name" value="Tetratricopeptide repeat domain"/>
    <property type="match status" value="1"/>
</dbReference>
<evidence type="ECO:0000313" key="3">
    <source>
        <dbReference type="Proteomes" id="UP000184232"/>
    </source>
</evidence>
<feature type="signal peptide" evidence="1">
    <location>
        <begin position="1"/>
        <end position="18"/>
    </location>
</feature>
<sequence>MTRIITFIALLIVSMLSAQNKLSNFEEAVTLFNQNETAQAKVLFQNEVKKETENWLPYYYLSLMNATQALENRNDLVKMKAFLEAAQKNQDKINKMQPENAEVLLTQALINTGWIVFDPFEFGQRYSLDVEYIFQKATQLAPNNPRVVLQKTMYNMGKAQYFGQDTSEYCKELEHAIELFATFKPESKWHPSWGLPIAQSKIKQCKN</sequence>
<accession>A0A1M6JZD7</accession>
<protein>
    <recommendedName>
        <fullName evidence="4">Tetratricopeptide repeat-containing protein</fullName>
    </recommendedName>
</protein>